<dbReference type="EMBL" id="RJKE01000001">
    <property type="protein sequence ID" value="ROO90153.1"/>
    <property type="molecule type" value="Genomic_DNA"/>
</dbReference>
<dbReference type="InterPro" id="IPR002347">
    <property type="entry name" value="SDR_fam"/>
</dbReference>
<name>A0A3N1D9D8_9ACTN</name>
<dbReference type="InterPro" id="IPR036291">
    <property type="entry name" value="NAD(P)-bd_dom_sf"/>
</dbReference>
<dbReference type="SUPFAM" id="SSF51735">
    <property type="entry name" value="NAD(P)-binding Rossmann-fold domains"/>
    <property type="match status" value="1"/>
</dbReference>
<evidence type="ECO:0000313" key="4">
    <source>
        <dbReference type="Proteomes" id="UP000272400"/>
    </source>
</evidence>
<proteinExistence type="inferred from homology"/>
<comment type="caution">
    <text evidence="3">The sequence shown here is derived from an EMBL/GenBank/DDBJ whole genome shotgun (WGS) entry which is preliminary data.</text>
</comment>
<dbReference type="Pfam" id="PF13561">
    <property type="entry name" value="adh_short_C2"/>
    <property type="match status" value="1"/>
</dbReference>
<evidence type="ECO:0000313" key="3">
    <source>
        <dbReference type="EMBL" id="ROO90153.1"/>
    </source>
</evidence>
<keyword evidence="4" id="KW-1185">Reference proteome</keyword>
<dbReference type="PRINTS" id="PR00080">
    <property type="entry name" value="SDRFAMILY"/>
</dbReference>
<evidence type="ECO:0000256" key="2">
    <source>
        <dbReference type="ARBA" id="ARBA00023002"/>
    </source>
</evidence>
<protein>
    <submittedName>
        <fullName evidence="3">NAD(P)-dependent dehydrogenase (Short-subunit alcohol dehydrogenase family)</fullName>
    </submittedName>
</protein>
<comment type="similarity">
    <text evidence="1">Belongs to the short-chain dehydrogenases/reductases (SDR) family.</text>
</comment>
<accession>A0A3N1D9D8</accession>
<dbReference type="RefSeq" id="WP_123669144.1">
    <property type="nucleotide sequence ID" value="NZ_RJKE01000001.1"/>
</dbReference>
<dbReference type="CDD" id="cd05233">
    <property type="entry name" value="SDR_c"/>
    <property type="match status" value="1"/>
</dbReference>
<dbReference type="FunFam" id="3.40.50.720:FF:000084">
    <property type="entry name" value="Short-chain dehydrogenase reductase"/>
    <property type="match status" value="1"/>
</dbReference>
<dbReference type="OrthoDB" id="7064009at2"/>
<dbReference type="PANTHER" id="PTHR24321">
    <property type="entry name" value="DEHYDROGENASES, SHORT CHAIN"/>
    <property type="match status" value="1"/>
</dbReference>
<dbReference type="AlphaFoldDB" id="A0A3N1D9D8"/>
<organism evidence="3 4">
    <name type="scientific">Actinocorallia herbida</name>
    <dbReference type="NCBI Taxonomy" id="58109"/>
    <lineage>
        <taxon>Bacteria</taxon>
        <taxon>Bacillati</taxon>
        <taxon>Actinomycetota</taxon>
        <taxon>Actinomycetes</taxon>
        <taxon>Streptosporangiales</taxon>
        <taxon>Thermomonosporaceae</taxon>
        <taxon>Actinocorallia</taxon>
    </lineage>
</organism>
<dbReference type="Proteomes" id="UP000272400">
    <property type="component" value="Unassembled WGS sequence"/>
</dbReference>
<reference evidence="3 4" key="1">
    <citation type="submission" date="2018-11" db="EMBL/GenBank/DDBJ databases">
        <title>Sequencing the genomes of 1000 actinobacteria strains.</title>
        <authorList>
            <person name="Klenk H.-P."/>
        </authorList>
    </citation>
    <scope>NUCLEOTIDE SEQUENCE [LARGE SCALE GENOMIC DNA]</scope>
    <source>
        <strain evidence="3 4">DSM 44254</strain>
    </source>
</reference>
<keyword evidence="2" id="KW-0560">Oxidoreductase</keyword>
<dbReference type="GO" id="GO:0016491">
    <property type="term" value="F:oxidoreductase activity"/>
    <property type="evidence" value="ECO:0007669"/>
    <property type="project" value="UniProtKB-KW"/>
</dbReference>
<dbReference type="PANTHER" id="PTHR24321:SF8">
    <property type="entry name" value="ESTRADIOL 17-BETA-DEHYDROGENASE 8-RELATED"/>
    <property type="match status" value="1"/>
</dbReference>
<evidence type="ECO:0000256" key="1">
    <source>
        <dbReference type="ARBA" id="ARBA00006484"/>
    </source>
</evidence>
<sequence>MSGTRGVLEGRAGLITGAARGIGRAMALAFAAEGGRVIVGDIDDVEGRRTVSLIQEAGGTAVFVAANAAVNEDLKLLVASVIDHYGRLDWAVNNAGLGSPAAPGADSGPSDWARVMGVGLEGVRSALTHEVEQMRKQGGGGSIVNTAASPRLNVLGGLSPWVAAKSGVLGLTMGAALAYARDGIRVNALSPGRTLTPAVERQMAADPEGARELIETIPMGRLATPEEQAQAALWLCSPLSSYVTGLALNVDGGASIA</sequence>
<gene>
    <name evidence="3" type="ORF">EDD29_7870</name>
</gene>
<dbReference type="PRINTS" id="PR00081">
    <property type="entry name" value="GDHRDH"/>
</dbReference>
<dbReference type="Gene3D" id="3.40.50.720">
    <property type="entry name" value="NAD(P)-binding Rossmann-like Domain"/>
    <property type="match status" value="1"/>
</dbReference>